<dbReference type="Proteomes" id="UP001501940">
    <property type="component" value="Chromosome 8"/>
</dbReference>
<dbReference type="AlphaFoldDB" id="A0AAQ5XFA3"/>
<sequence>CQPILLSTTTACLRHLFDGTWHYLITERGGSDEADESLMFLGKSWEPFLNYRHTKHHTKDSFFEKTHFFLVRHVI</sequence>
<proteinExistence type="predicted"/>
<reference evidence="1 2" key="1">
    <citation type="submission" date="2022-01" db="EMBL/GenBank/DDBJ databases">
        <title>A chromosome-scale genome assembly of the false clownfish, Amphiprion ocellaris.</title>
        <authorList>
            <person name="Ryu T."/>
        </authorList>
    </citation>
    <scope>NUCLEOTIDE SEQUENCE [LARGE SCALE GENOMIC DNA]</scope>
</reference>
<dbReference type="Ensembl" id="ENSAOCT00000078690.1">
    <property type="protein sequence ID" value="ENSAOCP00000039547.1"/>
    <property type="gene ID" value="ENSAOCG00000026384.1"/>
</dbReference>
<name>A0AAQ5XFA3_AMPOC</name>
<keyword evidence="2" id="KW-1185">Reference proteome</keyword>
<evidence type="ECO:0000313" key="2">
    <source>
        <dbReference type="Proteomes" id="UP001501940"/>
    </source>
</evidence>
<reference evidence="1" key="3">
    <citation type="submission" date="2025-09" db="UniProtKB">
        <authorList>
            <consortium name="Ensembl"/>
        </authorList>
    </citation>
    <scope>IDENTIFICATION</scope>
</reference>
<evidence type="ECO:0000313" key="1">
    <source>
        <dbReference type="Ensembl" id="ENSAOCP00000039547.1"/>
    </source>
</evidence>
<organism evidence="1 2">
    <name type="scientific">Amphiprion ocellaris</name>
    <name type="common">Clown anemonefish</name>
    <dbReference type="NCBI Taxonomy" id="80972"/>
    <lineage>
        <taxon>Eukaryota</taxon>
        <taxon>Metazoa</taxon>
        <taxon>Chordata</taxon>
        <taxon>Craniata</taxon>
        <taxon>Vertebrata</taxon>
        <taxon>Euteleostomi</taxon>
        <taxon>Actinopterygii</taxon>
        <taxon>Neopterygii</taxon>
        <taxon>Teleostei</taxon>
        <taxon>Neoteleostei</taxon>
        <taxon>Acanthomorphata</taxon>
        <taxon>Ovalentaria</taxon>
        <taxon>Pomacentridae</taxon>
        <taxon>Amphiprion</taxon>
    </lineage>
</organism>
<protein>
    <submittedName>
        <fullName evidence="1">Uncharacterized protein</fullName>
    </submittedName>
</protein>
<reference evidence="1" key="2">
    <citation type="submission" date="2025-08" db="UniProtKB">
        <authorList>
            <consortium name="Ensembl"/>
        </authorList>
    </citation>
    <scope>IDENTIFICATION</scope>
</reference>
<accession>A0AAQ5XFA3</accession>